<keyword evidence="2" id="KW-1185">Reference proteome</keyword>
<gene>
    <name evidence="1" type="ORF">CALMAC_LOCUS10029</name>
</gene>
<dbReference type="Proteomes" id="UP000410492">
    <property type="component" value="Unassembled WGS sequence"/>
</dbReference>
<evidence type="ECO:0000313" key="1">
    <source>
        <dbReference type="EMBL" id="VEN48660.1"/>
    </source>
</evidence>
<dbReference type="EMBL" id="CAACVG010008140">
    <property type="protein sequence ID" value="VEN48660.1"/>
    <property type="molecule type" value="Genomic_DNA"/>
</dbReference>
<organism evidence="1 2">
    <name type="scientific">Callosobruchus maculatus</name>
    <name type="common">Southern cowpea weevil</name>
    <name type="synonym">Pulse bruchid</name>
    <dbReference type="NCBI Taxonomy" id="64391"/>
    <lineage>
        <taxon>Eukaryota</taxon>
        <taxon>Metazoa</taxon>
        <taxon>Ecdysozoa</taxon>
        <taxon>Arthropoda</taxon>
        <taxon>Hexapoda</taxon>
        <taxon>Insecta</taxon>
        <taxon>Pterygota</taxon>
        <taxon>Neoptera</taxon>
        <taxon>Endopterygota</taxon>
        <taxon>Coleoptera</taxon>
        <taxon>Polyphaga</taxon>
        <taxon>Cucujiformia</taxon>
        <taxon>Chrysomeloidea</taxon>
        <taxon>Chrysomelidae</taxon>
        <taxon>Bruchinae</taxon>
        <taxon>Bruchini</taxon>
        <taxon>Callosobruchus</taxon>
    </lineage>
</organism>
<evidence type="ECO:0000313" key="2">
    <source>
        <dbReference type="Proteomes" id="UP000410492"/>
    </source>
</evidence>
<accession>A0A653CL85</accession>
<name>A0A653CL85_CALMS</name>
<reference evidence="1 2" key="1">
    <citation type="submission" date="2019-01" db="EMBL/GenBank/DDBJ databases">
        <authorList>
            <person name="Sayadi A."/>
        </authorList>
    </citation>
    <scope>NUCLEOTIDE SEQUENCE [LARGE SCALE GENOMIC DNA]</scope>
</reference>
<dbReference type="AlphaFoldDB" id="A0A653CL85"/>
<dbReference type="OrthoDB" id="6675132at2759"/>
<proteinExistence type="predicted"/>
<sequence>MEAANERSVKPCESKYTTPRILAIFYSFAFQKKESSLAAVVIGRSDLFSAFTGFDHREWTKHFCVRFFS</sequence>
<protein>
    <submittedName>
        <fullName evidence="1">Uncharacterized protein</fullName>
    </submittedName>
</protein>